<evidence type="ECO:0000259" key="15">
    <source>
        <dbReference type="PROSITE" id="PS50050"/>
    </source>
</evidence>
<feature type="disulfide bond" evidence="11">
    <location>
        <begin position="193"/>
        <end position="206"/>
    </location>
</feature>
<name>A0A8B9CKB9_9AVES</name>
<keyword evidence="6" id="KW-0677">Repeat</keyword>
<feature type="domain" description="Death" evidence="14">
    <location>
        <begin position="458"/>
        <end position="523"/>
    </location>
</feature>
<feature type="compositionally biased region" description="Low complexity" evidence="12">
    <location>
        <begin position="62"/>
        <end position="78"/>
    </location>
</feature>
<keyword evidence="8 13" id="KW-0472">Membrane</keyword>
<dbReference type="InterPro" id="IPR052302">
    <property type="entry name" value="Neurotrophin_rcpt-DD"/>
</dbReference>
<dbReference type="Gene3D" id="1.10.533.10">
    <property type="entry name" value="Death Domain, Fas"/>
    <property type="match status" value="1"/>
</dbReference>
<dbReference type="PANTHER" id="PTHR46605:SF1">
    <property type="entry name" value="DEATH DOMAIN-CONTAINING MEMBRANE PROTEIN NRADD"/>
    <property type="match status" value="1"/>
</dbReference>
<keyword evidence="7 13" id="KW-1133">Transmembrane helix</keyword>
<evidence type="ECO:0000256" key="12">
    <source>
        <dbReference type="SAM" id="MobiDB-lite"/>
    </source>
</evidence>
<feature type="compositionally biased region" description="Low complexity" evidence="12">
    <location>
        <begin position="121"/>
        <end position="146"/>
    </location>
</feature>
<feature type="domain" description="TNFR-Cys" evidence="15">
    <location>
        <begin position="263"/>
        <end position="304"/>
    </location>
</feature>
<evidence type="ECO:0000256" key="7">
    <source>
        <dbReference type="ARBA" id="ARBA00022989"/>
    </source>
</evidence>
<dbReference type="AlphaFoldDB" id="A0A8B9CKB9"/>
<keyword evidence="4" id="KW-0053">Apoptosis</keyword>
<proteinExistence type="predicted"/>
<dbReference type="Gene3D" id="2.10.50.10">
    <property type="entry name" value="Tumor Necrosis Factor Receptor, subunit A, domain 2"/>
    <property type="match status" value="2"/>
</dbReference>
<dbReference type="GO" id="GO:0048406">
    <property type="term" value="F:nerve growth factor binding"/>
    <property type="evidence" value="ECO:0007669"/>
    <property type="project" value="TreeGrafter"/>
</dbReference>
<feature type="domain" description="TNFR-Cys" evidence="15">
    <location>
        <begin position="174"/>
        <end position="214"/>
    </location>
</feature>
<feature type="compositionally biased region" description="Low complexity" evidence="12">
    <location>
        <begin position="88"/>
        <end position="113"/>
    </location>
</feature>
<dbReference type="Pfam" id="PF18422">
    <property type="entry name" value="TNFR_16_TM"/>
    <property type="match status" value="1"/>
</dbReference>
<dbReference type="Proteomes" id="UP000694426">
    <property type="component" value="Unplaced"/>
</dbReference>
<dbReference type="Gene3D" id="6.10.250.1780">
    <property type="match status" value="1"/>
</dbReference>
<dbReference type="Ensembl" id="ENSABRT00000030030.1">
    <property type="protein sequence ID" value="ENSABRP00000021333.1"/>
    <property type="gene ID" value="ENSABRG00000018143.1"/>
</dbReference>
<evidence type="ECO:0000256" key="6">
    <source>
        <dbReference type="ARBA" id="ARBA00022737"/>
    </source>
</evidence>
<feature type="compositionally biased region" description="Low complexity" evidence="12">
    <location>
        <begin position="1"/>
        <end position="22"/>
    </location>
</feature>
<feature type="repeat" description="TNFR-Cys" evidence="11">
    <location>
        <begin position="263"/>
        <end position="304"/>
    </location>
</feature>
<evidence type="ECO:0008006" key="18">
    <source>
        <dbReference type="Google" id="ProtNLM"/>
    </source>
</evidence>
<feature type="disulfide bond" evidence="11">
    <location>
        <begin position="196"/>
        <end position="214"/>
    </location>
</feature>
<feature type="region of interest" description="Disordered" evidence="12">
    <location>
        <begin position="314"/>
        <end position="350"/>
    </location>
</feature>
<feature type="disulfide bond" evidence="11">
    <location>
        <begin position="240"/>
        <end position="253"/>
    </location>
</feature>
<dbReference type="SUPFAM" id="SSF57586">
    <property type="entry name" value="TNF receptor-like"/>
    <property type="match status" value="1"/>
</dbReference>
<dbReference type="SMART" id="SM00208">
    <property type="entry name" value="TNFR"/>
    <property type="match status" value="3"/>
</dbReference>
<evidence type="ECO:0000256" key="9">
    <source>
        <dbReference type="ARBA" id="ARBA00023157"/>
    </source>
</evidence>
<dbReference type="SUPFAM" id="SSF47986">
    <property type="entry name" value="DEATH domain"/>
    <property type="match status" value="1"/>
</dbReference>
<keyword evidence="2" id="KW-1003">Cell membrane</keyword>
<keyword evidence="3 13" id="KW-0812">Transmembrane</keyword>
<evidence type="ECO:0000256" key="2">
    <source>
        <dbReference type="ARBA" id="ARBA00022475"/>
    </source>
</evidence>
<dbReference type="SMART" id="SM00005">
    <property type="entry name" value="DEATH"/>
    <property type="match status" value="1"/>
</dbReference>
<evidence type="ECO:0000256" key="3">
    <source>
        <dbReference type="ARBA" id="ARBA00022692"/>
    </source>
</evidence>
<dbReference type="GO" id="GO:0006915">
    <property type="term" value="P:apoptotic process"/>
    <property type="evidence" value="ECO:0007669"/>
    <property type="project" value="UniProtKB-KW"/>
</dbReference>
<evidence type="ECO:0000256" key="1">
    <source>
        <dbReference type="ARBA" id="ARBA00004162"/>
    </source>
</evidence>
<evidence type="ECO:0000256" key="10">
    <source>
        <dbReference type="ARBA" id="ARBA00023180"/>
    </source>
</evidence>
<protein>
    <recommendedName>
        <fullName evidence="18">Tumor necrosis factor receptor superfamily member 16</fullName>
    </recommendedName>
</protein>
<dbReference type="Pfam" id="PF00531">
    <property type="entry name" value="Death"/>
    <property type="match status" value="1"/>
</dbReference>
<feature type="domain" description="TNFR-Cys" evidence="15">
    <location>
        <begin position="217"/>
        <end position="261"/>
    </location>
</feature>
<feature type="disulfide bond" evidence="11">
    <location>
        <begin position="264"/>
        <end position="279"/>
    </location>
</feature>
<feature type="compositionally biased region" description="Pro residues" evidence="12">
    <location>
        <begin position="147"/>
        <end position="173"/>
    </location>
</feature>
<feature type="compositionally biased region" description="Pro residues" evidence="12">
    <location>
        <begin position="23"/>
        <end position="35"/>
    </location>
</feature>
<reference evidence="16" key="1">
    <citation type="submission" date="2025-08" db="UniProtKB">
        <authorList>
            <consortium name="Ensembl"/>
        </authorList>
    </citation>
    <scope>IDENTIFICATION</scope>
</reference>
<evidence type="ECO:0000256" key="8">
    <source>
        <dbReference type="ARBA" id="ARBA00023136"/>
    </source>
</evidence>
<dbReference type="InterPro" id="IPR041448">
    <property type="entry name" value="TNFR16_TM"/>
</dbReference>
<comment type="subcellular location">
    <subcellularLocation>
        <location evidence="1">Cell membrane</location>
        <topology evidence="1">Single-pass membrane protein</topology>
    </subcellularLocation>
</comment>
<evidence type="ECO:0000313" key="17">
    <source>
        <dbReference type="Proteomes" id="UP000694426"/>
    </source>
</evidence>
<evidence type="ECO:0000313" key="16">
    <source>
        <dbReference type="Ensembl" id="ENSABRP00000021333.1"/>
    </source>
</evidence>
<comment type="caution">
    <text evidence="11">Lacks conserved residue(s) required for the propagation of feature annotation.</text>
</comment>
<dbReference type="Pfam" id="PF00020">
    <property type="entry name" value="TNFR_c6"/>
    <property type="match status" value="3"/>
</dbReference>
<dbReference type="GeneTree" id="ENSGT00940000165573"/>
<dbReference type="InterPro" id="IPR011029">
    <property type="entry name" value="DEATH-like_dom_sf"/>
</dbReference>
<feature type="compositionally biased region" description="Pro residues" evidence="12">
    <location>
        <begin position="45"/>
        <end position="61"/>
    </location>
</feature>
<dbReference type="GO" id="GO:0007266">
    <property type="term" value="P:Rho protein signal transduction"/>
    <property type="evidence" value="ECO:0007669"/>
    <property type="project" value="TreeGrafter"/>
</dbReference>
<dbReference type="PANTHER" id="PTHR46605">
    <property type="entry name" value="TUMOR NECROSIS FACTOR RECEPTOR"/>
    <property type="match status" value="1"/>
</dbReference>
<dbReference type="InterPro" id="IPR000488">
    <property type="entry name" value="Death_dom"/>
</dbReference>
<dbReference type="PROSITE" id="PS50050">
    <property type="entry name" value="TNFR_NGFR_2"/>
    <property type="match status" value="3"/>
</dbReference>
<feature type="disulfide bond" evidence="11">
    <location>
        <begin position="286"/>
        <end position="304"/>
    </location>
</feature>
<evidence type="ECO:0000259" key="14">
    <source>
        <dbReference type="PROSITE" id="PS50017"/>
    </source>
</evidence>
<feature type="repeat" description="TNFR-Cys" evidence="11">
    <location>
        <begin position="174"/>
        <end position="214"/>
    </location>
</feature>
<dbReference type="PROSITE" id="PS50017">
    <property type="entry name" value="DEATH_DOMAIN"/>
    <property type="match status" value="1"/>
</dbReference>
<feature type="transmembrane region" description="Helical" evidence="13">
    <location>
        <begin position="358"/>
        <end position="378"/>
    </location>
</feature>
<feature type="compositionally biased region" description="Low complexity" evidence="12">
    <location>
        <begin position="333"/>
        <end position="343"/>
    </location>
</feature>
<evidence type="ECO:0000256" key="11">
    <source>
        <dbReference type="PROSITE-ProRule" id="PRU00206"/>
    </source>
</evidence>
<dbReference type="GO" id="GO:0005035">
    <property type="term" value="F:death receptor activity"/>
    <property type="evidence" value="ECO:0007669"/>
    <property type="project" value="TreeGrafter"/>
</dbReference>
<feature type="region of interest" description="Disordered" evidence="12">
    <location>
        <begin position="1"/>
        <end position="180"/>
    </location>
</feature>
<keyword evidence="17" id="KW-1185">Reference proteome</keyword>
<dbReference type="InterPro" id="IPR001368">
    <property type="entry name" value="TNFR/NGFR_Cys_rich_reg"/>
</dbReference>
<keyword evidence="10" id="KW-0325">Glycoprotein</keyword>
<feature type="region of interest" description="Disordered" evidence="12">
    <location>
        <begin position="423"/>
        <end position="458"/>
    </location>
</feature>
<keyword evidence="9 11" id="KW-1015">Disulfide bond</keyword>
<dbReference type="GO" id="GO:0005886">
    <property type="term" value="C:plasma membrane"/>
    <property type="evidence" value="ECO:0007669"/>
    <property type="project" value="UniProtKB-SubCell"/>
</dbReference>
<organism evidence="16 17">
    <name type="scientific">Anser brachyrhynchus</name>
    <name type="common">Pink-footed goose</name>
    <dbReference type="NCBI Taxonomy" id="132585"/>
    <lineage>
        <taxon>Eukaryota</taxon>
        <taxon>Metazoa</taxon>
        <taxon>Chordata</taxon>
        <taxon>Craniata</taxon>
        <taxon>Vertebrata</taxon>
        <taxon>Euteleostomi</taxon>
        <taxon>Archelosauria</taxon>
        <taxon>Archosauria</taxon>
        <taxon>Dinosauria</taxon>
        <taxon>Saurischia</taxon>
        <taxon>Theropoda</taxon>
        <taxon>Coelurosauria</taxon>
        <taxon>Aves</taxon>
        <taxon>Neognathae</taxon>
        <taxon>Galloanserae</taxon>
        <taxon>Anseriformes</taxon>
        <taxon>Anatidae</taxon>
        <taxon>Anserinae</taxon>
        <taxon>Anser</taxon>
    </lineage>
</organism>
<dbReference type="GO" id="GO:0009986">
    <property type="term" value="C:cell surface"/>
    <property type="evidence" value="ECO:0007669"/>
    <property type="project" value="TreeGrafter"/>
</dbReference>
<feature type="disulfide bond" evidence="11">
    <location>
        <begin position="243"/>
        <end position="261"/>
    </location>
</feature>
<evidence type="ECO:0000256" key="5">
    <source>
        <dbReference type="ARBA" id="ARBA00022729"/>
    </source>
</evidence>
<reference evidence="16" key="2">
    <citation type="submission" date="2025-09" db="UniProtKB">
        <authorList>
            <consortium name="Ensembl"/>
        </authorList>
    </citation>
    <scope>IDENTIFICATION</scope>
</reference>
<accession>A0A8B9CKB9</accession>
<evidence type="ECO:0000256" key="13">
    <source>
        <dbReference type="SAM" id="Phobius"/>
    </source>
</evidence>
<feature type="repeat" description="TNFR-Cys" evidence="11">
    <location>
        <begin position="217"/>
        <end position="261"/>
    </location>
</feature>
<feature type="compositionally biased region" description="Basic and acidic residues" evidence="12">
    <location>
        <begin position="314"/>
        <end position="325"/>
    </location>
</feature>
<dbReference type="GO" id="GO:0015026">
    <property type="term" value="F:coreceptor activity"/>
    <property type="evidence" value="ECO:0007669"/>
    <property type="project" value="TreeGrafter"/>
</dbReference>
<keyword evidence="5" id="KW-0732">Signal</keyword>
<sequence length="529" mass="54999">MSPSQSLFLSSPSSPSPFTSPLSPSPSMSPSPTPYQFPSQSPSPSLSPFPSPSLFPCPPSPSMSLSPSPSSLSRSPSMSPSPTPYQFPSQSPSPCLSLSPSLSPFPSPSLSLCPPSPSPSLSPSLSPSMSLSPSSPSLSPSLSPTPYQFPSPSQSPAPSPSPPHEPRSAPSPPSVSDRTFSAVSSAVEPCRPCTPCAPSQPLAQPCTAAHDALCAGRCARGHYRPPAGNGTGPGRPCQPCQLCREGYGAVRPCVPTQDAECRPCPQGFYSEERSAEAPCLPCQPACGPGEVMIRACSRLSNTLCMEKDLQILKRAEGDPQKEPRQRQPVPGGSAAPTASAASSEFMLPPPEDTGKDIIPVYCSILAAVVVGLLAYVAFKCWHTCRQKQQLAKARAGELGTAPEGEKLHSDSGVFLDTHSLQEPHQLGKAPRPEGRPYGAVPPQRQEEVERLLESGGPGSDWRSLAARLGYGDEAIGAFARGQAPARTLLAAWAATEGATLEALCLALAAVGRQDVAERLAGPGDASSMV</sequence>
<evidence type="ECO:0000256" key="4">
    <source>
        <dbReference type="ARBA" id="ARBA00022703"/>
    </source>
</evidence>